<dbReference type="Proteomes" id="UP000294593">
    <property type="component" value="Unassembled WGS sequence"/>
</dbReference>
<evidence type="ECO:0000313" key="3">
    <source>
        <dbReference type="EMBL" id="TDP79416.1"/>
    </source>
</evidence>
<evidence type="ECO:0000256" key="1">
    <source>
        <dbReference type="SAM" id="MobiDB-lite"/>
    </source>
</evidence>
<gene>
    <name evidence="3" type="ORF">EV672_11446</name>
</gene>
<proteinExistence type="predicted"/>
<feature type="region of interest" description="Disordered" evidence="1">
    <location>
        <begin position="1"/>
        <end position="20"/>
    </location>
</feature>
<sequence length="212" mass="21953">MATAAIKPISAGKRSSGKTAKAVSATAGVSVTSRARKPAGQFQPVKPSTAGAATGGVVVLGYKRSQGVDAYLKQVHEATPVQMVEMERQGVAGTFITDLSKRMELPSSRVFAMLRIPPATAARKSAAGAVVDGRAGLAAIGMIKLLGIAQDIVEDSTAADAKDFDTVKWLGQWIERPQPALGGRKPADYLDTPTGVEIVAQLLGAIHSGAYL</sequence>
<keyword evidence="4" id="KW-1185">Reference proteome</keyword>
<organism evidence="3 4">
    <name type="scientific">Aquabacterium commune</name>
    <dbReference type="NCBI Taxonomy" id="70586"/>
    <lineage>
        <taxon>Bacteria</taxon>
        <taxon>Pseudomonadati</taxon>
        <taxon>Pseudomonadota</taxon>
        <taxon>Betaproteobacteria</taxon>
        <taxon>Burkholderiales</taxon>
        <taxon>Aquabacterium</taxon>
    </lineage>
</organism>
<evidence type="ECO:0000313" key="4">
    <source>
        <dbReference type="Proteomes" id="UP000294593"/>
    </source>
</evidence>
<reference evidence="3 4" key="1">
    <citation type="submission" date="2019-03" db="EMBL/GenBank/DDBJ databases">
        <title>Genomic Encyclopedia of Type Strains, Phase IV (KMG-IV): sequencing the most valuable type-strain genomes for metagenomic binning, comparative biology and taxonomic classification.</title>
        <authorList>
            <person name="Goeker M."/>
        </authorList>
    </citation>
    <scope>NUCLEOTIDE SEQUENCE [LARGE SCALE GENOMIC DNA]</scope>
    <source>
        <strain evidence="3 4">DSM 11901</strain>
    </source>
</reference>
<accession>A0A4R6R1P5</accession>
<protein>
    <submittedName>
        <fullName evidence="3">Putative toxin-antitoxin system antitoxin component (TIGR02293 family)</fullName>
    </submittedName>
</protein>
<feature type="domain" description="Antitoxin Xre/MbcA/ParS-like toxin-binding" evidence="2">
    <location>
        <begin position="165"/>
        <end position="209"/>
    </location>
</feature>
<name>A0A4R6R1P5_9BURK</name>
<dbReference type="EMBL" id="SNXW01000014">
    <property type="protein sequence ID" value="TDP79416.1"/>
    <property type="molecule type" value="Genomic_DNA"/>
</dbReference>
<dbReference type="InterPro" id="IPR024467">
    <property type="entry name" value="Xre/MbcA/ParS-like_toxin-bd"/>
</dbReference>
<evidence type="ECO:0000259" key="2">
    <source>
        <dbReference type="Pfam" id="PF09722"/>
    </source>
</evidence>
<dbReference type="Pfam" id="PF09722">
    <property type="entry name" value="Xre_MbcA_ParS_C"/>
    <property type="match status" value="1"/>
</dbReference>
<comment type="caution">
    <text evidence="3">The sequence shown here is derived from an EMBL/GenBank/DDBJ whole genome shotgun (WGS) entry which is preliminary data.</text>
</comment>
<dbReference type="RefSeq" id="WP_243738755.1">
    <property type="nucleotide sequence ID" value="NZ_SNXW01000014.1"/>
</dbReference>
<dbReference type="AlphaFoldDB" id="A0A4R6R1P5"/>